<evidence type="ECO:0000256" key="1">
    <source>
        <dbReference type="SAM" id="MobiDB-lite"/>
    </source>
</evidence>
<feature type="region of interest" description="Disordered" evidence="1">
    <location>
        <begin position="32"/>
        <end position="70"/>
    </location>
</feature>
<protein>
    <recommendedName>
        <fullName evidence="2">DUF6590 domain-containing protein</fullName>
    </recommendedName>
</protein>
<comment type="caution">
    <text evidence="3">The sequence shown here is derived from an EMBL/GenBank/DDBJ whole genome shotgun (WGS) entry which is preliminary data.</text>
</comment>
<feature type="domain" description="DUF6590" evidence="2">
    <location>
        <begin position="158"/>
        <end position="309"/>
    </location>
</feature>
<evidence type="ECO:0000313" key="4">
    <source>
        <dbReference type="Proteomes" id="UP000799536"/>
    </source>
</evidence>
<accession>A0A9P4MVE4</accession>
<dbReference type="PANTHER" id="PTHR35391:SF5">
    <property type="entry name" value="DUF6590 DOMAIN-CONTAINING PROTEIN"/>
    <property type="match status" value="1"/>
</dbReference>
<name>A0A9P4MVE4_9PLEO</name>
<feature type="compositionally biased region" description="Polar residues" evidence="1">
    <location>
        <begin position="32"/>
        <end position="46"/>
    </location>
</feature>
<evidence type="ECO:0000313" key="3">
    <source>
        <dbReference type="EMBL" id="KAF2204022.1"/>
    </source>
</evidence>
<evidence type="ECO:0000259" key="2">
    <source>
        <dbReference type="Pfam" id="PF20233"/>
    </source>
</evidence>
<sequence>MDPNNGWNWSRDHKNYYRYDYKPDGTYQIKWASQQSQQPHQANPGYSQPALLPPYQQVVPPQQPPYTAVGQPANLYQSTVYGQLTPVFATGYGQPNEPRRTRQDSSGALDSPDSNMSYMPPPLESHRRNQVPGLIPGTPSRGFYEPLDSSYMMQQNGREFFKKGRVFSMLHHEAASEDAIRAMSRYPDSITVVRFQEKVFSQIRRFIVVGERHGYCYACPISTYGGQGTLKPGCNPAEHAIVYIRGTTPRYLPGETGMTIDPIAIDPAVPGTTLTPTSRVRLGMVFPVEMNVKVRNIGMVINEDMPRLVNSSRARNPESLG</sequence>
<feature type="compositionally biased region" description="Polar residues" evidence="1">
    <location>
        <begin position="104"/>
        <end position="117"/>
    </location>
</feature>
<dbReference type="OrthoDB" id="3559580at2759"/>
<dbReference type="Proteomes" id="UP000799536">
    <property type="component" value="Unassembled WGS sequence"/>
</dbReference>
<dbReference type="AlphaFoldDB" id="A0A9P4MVE4"/>
<dbReference type="EMBL" id="ML993887">
    <property type="protein sequence ID" value="KAF2204022.1"/>
    <property type="molecule type" value="Genomic_DNA"/>
</dbReference>
<proteinExistence type="predicted"/>
<dbReference type="InterPro" id="IPR046497">
    <property type="entry name" value="DUF6590"/>
</dbReference>
<organism evidence="3 4">
    <name type="scientific">Delitschia confertaspora ATCC 74209</name>
    <dbReference type="NCBI Taxonomy" id="1513339"/>
    <lineage>
        <taxon>Eukaryota</taxon>
        <taxon>Fungi</taxon>
        <taxon>Dikarya</taxon>
        <taxon>Ascomycota</taxon>
        <taxon>Pezizomycotina</taxon>
        <taxon>Dothideomycetes</taxon>
        <taxon>Pleosporomycetidae</taxon>
        <taxon>Pleosporales</taxon>
        <taxon>Delitschiaceae</taxon>
        <taxon>Delitschia</taxon>
    </lineage>
</organism>
<gene>
    <name evidence="3" type="ORF">GQ43DRAFT_438338</name>
</gene>
<reference evidence="3" key="1">
    <citation type="journal article" date="2020" name="Stud. Mycol.">
        <title>101 Dothideomycetes genomes: a test case for predicting lifestyles and emergence of pathogens.</title>
        <authorList>
            <person name="Haridas S."/>
            <person name="Albert R."/>
            <person name="Binder M."/>
            <person name="Bloem J."/>
            <person name="Labutti K."/>
            <person name="Salamov A."/>
            <person name="Andreopoulos B."/>
            <person name="Baker S."/>
            <person name="Barry K."/>
            <person name="Bills G."/>
            <person name="Bluhm B."/>
            <person name="Cannon C."/>
            <person name="Castanera R."/>
            <person name="Culley D."/>
            <person name="Daum C."/>
            <person name="Ezra D."/>
            <person name="Gonzalez J."/>
            <person name="Henrissat B."/>
            <person name="Kuo A."/>
            <person name="Liang C."/>
            <person name="Lipzen A."/>
            <person name="Lutzoni F."/>
            <person name="Magnuson J."/>
            <person name="Mondo S."/>
            <person name="Nolan M."/>
            <person name="Ohm R."/>
            <person name="Pangilinan J."/>
            <person name="Park H.-J."/>
            <person name="Ramirez L."/>
            <person name="Alfaro M."/>
            <person name="Sun H."/>
            <person name="Tritt A."/>
            <person name="Yoshinaga Y."/>
            <person name="Zwiers L.-H."/>
            <person name="Turgeon B."/>
            <person name="Goodwin S."/>
            <person name="Spatafora J."/>
            <person name="Crous P."/>
            <person name="Grigoriev I."/>
        </authorList>
    </citation>
    <scope>NUCLEOTIDE SEQUENCE</scope>
    <source>
        <strain evidence="3">ATCC 74209</strain>
    </source>
</reference>
<feature type="region of interest" description="Disordered" evidence="1">
    <location>
        <begin position="88"/>
        <end position="130"/>
    </location>
</feature>
<keyword evidence="4" id="KW-1185">Reference proteome</keyword>
<feature type="compositionally biased region" description="Low complexity" evidence="1">
    <location>
        <begin position="48"/>
        <end position="60"/>
    </location>
</feature>
<dbReference type="Pfam" id="PF20233">
    <property type="entry name" value="DUF6590"/>
    <property type="match status" value="1"/>
</dbReference>
<dbReference type="PANTHER" id="PTHR35391">
    <property type="entry name" value="C2H2-TYPE DOMAIN-CONTAINING PROTEIN-RELATED"/>
    <property type="match status" value="1"/>
</dbReference>